<evidence type="ECO:0000256" key="1">
    <source>
        <dbReference type="SAM" id="Phobius"/>
    </source>
</evidence>
<evidence type="ECO:0000313" key="4">
    <source>
        <dbReference type="Proteomes" id="UP001409291"/>
    </source>
</evidence>
<comment type="caution">
    <text evidence="3">The sequence shown here is derived from an EMBL/GenBank/DDBJ whole genome shotgun (WGS) entry which is preliminary data.</text>
</comment>
<dbReference type="EMBL" id="JBDJNQ010000019">
    <property type="protein sequence ID" value="MEN5380515.1"/>
    <property type="molecule type" value="Genomic_DNA"/>
</dbReference>
<dbReference type="PANTHER" id="PTHR33371">
    <property type="entry name" value="INTERMEMBRANE PHOSPHOLIPID TRANSPORT SYSTEM BINDING PROTEIN MLAD-RELATED"/>
    <property type="match status" value="1"/>
</dbReference>
<dbReference type="InterPro" id="IPR052336">
    <property type="entry name" value="MlaD_Phospholipid_Transporter"/>
</dbReference>
<dbReference type="Proteomes" id="UP001409291">
    <property type="component" value="Unassembled WGS sequence"/>
</dbReference>
<keyword evidence="1" id="KW-1133">Transmembrane helix</keyword>
<accession>A0ABV0C110</accession>
<name>A0ABV0C110_9SPHI</name>
<keyword evidence="4" id="KW-1185">Reference proteome</keyword>
<dbReference type="Pfam" id="PF02470">
    <property type="entry name" value="MlaD"/>
    <property type="match status" value="1"/>
</dbReference>
<keyword evidence="1" id="KW-0812">Transmembrane</keyword>
<sequence>MSKVENKRAVIVGLFVFIGLAILIAGIFILGSQQKKFTKTFEIATSFPDVAGLKVGSNVWFSGVKVGIIKNIHFKNLQDVEVVMTIEEKSAEYIRKDAITKLGSDGLIGNKIIVISGGSQNAPSIEANDFLRSAKAADMEAMMETLQLNNQNLAKITTDFVEISRGLVEGRGVVGSLLTDTAMLSSLHMSLQSISQVMASTNKATSNLVLLTEKLNSNKGLVHDLTTDTAVFASLRASAAQLQGVSQTANALMTNLNTASGKLSSKDNAIGTLINDPAVGNELREAVRNLNNSTAKLDQNMEALQSNFLLRGFFKKKDKEAKKAAELELKDSVK</sequence>
<dbReference type="InterPro" id="IPR003399">
    <property type="entry name" value="Mce/MlaD"/>
</dbReference>
<feature type="domain" description="Mce/MlaD" evidence="2">
    <location>
        <begin position="42"/>
        <end position="117"/>
    </location>
</feature>
<feature type="transmembrane region" description="Helical" evidence="1">
    <location>
        <begin position="9"/>
        <end position="31"/>
    </location>
</feature>
<reference evidence="3 4" key="1">
    <citation type="submission" date="2024-04" db="EMBL/GenBank/DDBJ databases">
        <title>WGS of bacteria from Torrens River.</title>
        <authorList>
            <person name="Wyrsch E.R."/>
            <person name="Drigo B."/>
        </authorList>
    </citation>
    <scope>NUCLEOTIDE SEQUENCE [LARGE SCALE GENOMIC DNA]</scope>
    <source>
        <strain evidence="3 4">TWI391</strain>
    </source>
</reference>
<dbReference type="RefSeq" id="WP_132772207.1">
    <property type="nucleotide sequence ID" value="NZ_JAOQNK010000001.1"/>
</dbReference>
<gene>
    <name evidence="3" type="ORF">ABE541_24865</name>
</gene>
<keyword evidence="1" id="KW-0472">Membrane</keyword>
<organism evidence="3 4">
    <name type="scientific">Sphingobacterium kitahiroshimense</name>
    <dbReference type="NCBI Taxonomy" id="470446"/>
    <lineage>
        <taxon>Bacteria</taxon>
        <taxon>Pseudomonadati</taxon>
        <taxon>Bacteroidota</taxon>
        <taxon>Sphingobacteriia</taxon>
        <taxon>Sphingobacteriales</taxon>
        <taxon>Sphingobacteriaceae</taxon>
        <taxon>Sphingobacterium</taxon>
    </lineage>
</organism>
<protein>
    <submittedName>
        <fullName evidence="3">MlaD family protein</fullName>
    </submittedName>
</protein>
<proteinExistence type="predicted"/>
<evidence type="ECO:0000259" key="2">
    <source>
        <dbReference type="Pfam" id="PF02470"/>
    </source>
</evidence>
<dbReference type="PANTHER" id="PTHR33371:SF4">
    <property type="entry name" value="INTERMEMBRANE PHOSPHOLIPID TRANSPORT SYSTEM BINDING PROTEIN MLAD"/>
    <property type="match status" value="1"/>
</dbReference>
<evidence type="ECO:0000313" key="3">
    <source>
        <dbReference type="EMBL" id="MEN5380515.1"/>
    </source>
</evidence>